<accession>A0A239KS35</accession>
<dbReference type="RefSeq" id="WP_089409193.1">
    <property type="nucleotide sequence ID" value="NZ_FZOU01000005.1"/>
</dbReference>
<reference evidence="2 3" key="1">
    <citation type="submission" date="2017-06" db="EMBL/GenBank/DDBJ databases">
        <authorList>
            <person name="Kim H.J."/>
            <person name="Triplett B.A."/>
        </authorList>
    </citation>
    <scope>NUCLEOTIDE SEQUENCE [LARGE SCALE GENOMIC DNA]</scope>
    <source>
        <strain evidence="2 3">DSM 18704</strain>
    </source>
</reference>
<dbReference type="Proteomes" id="UP000198356">
    <property type="component" value="Unassembled WGS sequence"/>
</dbReference>
<organism evidence="2 3">
    <name type="scientific">Granulicella rosea</name>
    <dbReference type="NCBI Taxonomy" id="474952"/>
    <lineage>
        <taxon>Bacteria</taxon>
        <taxon>Pseudomonadati</taxon>
        <taxon>Acidobacteriota</taxon>
        <taxon>Terriglobia</taxon>
        <taxon>Terriglobales</taxon>
        <taxon>Acidobacteriaceae</taxon>
        <taxon>Granulicella</taxon>
    </lineage>
</organism>
<sequence>MMTIRQILATSIAAFALVSTPALHAAPTNFSSPIHAAFGKPKMVKISFFNDSGTPIELKVGDEIVKLDTGKTVDLHLAVGVRVLANTATSKMAVGTVIAEVAPSLNGATLRIL</sequence>
<protein>
    <recommendedName>
        <fullName evidence="4">Copper binding protein CusF</fullName>
    </recommendedName>
</protein>
<evidence type="ECO:0000313" key="2">
    <source>
        <dbReference type="EMBL" id="SNT20024.1"/>
    </source>
</evidence>
<name>A0A239KS35_9BACT</name>
<evidence type="ECO:0000256" key="1">
    <source>
        <dbReference type="SAM" id="SignalP"/>
    </source>
</evidence>
<dbReference type="EMBL" id="FZOU01000005">
    <property type="protein sequence ID" value="SNT20024.1"/>
    <property type="molecule type" value="Genomic_DNA"/>
</dbReference>
<gene>
    <name evidence="2" type="ORF">SAMN05421770_105113</name>
</gene>
<keyword evidence="1" id="KW-0732">Signal</keyword>
<keyword evidence="3" id="KW-1185">Reference proteome</keyword>
<proteinExistence type="predicted"/>
<feature type="signal peptide" evidence="1">
    <location>
        <begin position="1"/>
        <end position="25"/>
    </location>
</feature>
<evidence type="ECO:0000313" key="3">
    <source>
        <dbReference type="Proteomes" id="UP000198356"/>
    </source>
</evidence>
<evidence type="ECO:0008006" key="4">
    <source>
        <dbReference type="Google" id="ProtNLM"/>
    </source>
</evidence>
<dbReference type="AlphaFoldDB" id="A0A239KS35"/>
<dbReference type="OrthoDB" id="122312at2"/>
<feature type="chain" id="PRO_5012534474" description="Copper binding protein CusF" evidence="1">
    <location>
        <begin position="26"/>
        <end position="113"/>
    </location>
</feature>